<dbReference type="RefSeq" id="WP_251840199.1">
    <property type="nucleotide sequence ID" value="NZ_JACSPO010000007.1"/>
</dbReference>
<dbReference type="PANTHER" id="PTHR43685">
    <property type="entry name" value="GLYCOSYLTRANSFERASE"/>
    <property type="match status" value="1"/>
</dbReference>
<accession>A0ABR8Z419</accession>
<feature type="domain" description="Glycosyltransferase 2-like" evidence="1">
    <location>
        <begin position="207"/>
        <end position="318"/>
    </location>
</feature>
<dbReference type="CDD" id="cd00761">
    <property type="entry name" value="Glyco_tranf_GTA_type"/>
    <property type="match status" value="1"/>
</dbReference>
<gene>
    <name evidence="2" type="ORF">H9624_12310</name>
</gene>
<dbReference type="InterPro" id="IPR001173">
    <property type="entry name" value="Glyco_trans_2-like"/>
</dbReference>
<organism evidence="2 3">
    <name type="scientific">Oceanitalea stevensii</name>
    <dbReference type="NCBI Taxonomy" id="2763072"/>
    <lineage>
        <taxon>Bacteria</taxon>
        <taxon>Bacillati</taxon>
        <taxon>Actinomycetota</taxon>
        <taxon>Actinomycetes</taxon>
        <taxon>Micrococcales</taxon>
        <taxon>Bogoriellaceae</taxon>
        <taxon>Georgenia</taxon>
    </lineage>
</organism>
<dbReference type="PANTHER" id="PTHR43685:SF2">
    <property type="entry name" value="GLYCOSYLTRANSFERASE 2-LIKE DOMAIN-CONTAINING PROTEIN"/>
    <property type="match status" value="1"/>
</dbReference>
<dbReference type="InterPro" id="IPR050834">
    <property type="entry name" value="Glycosyltransf_2"/>
</dbReference>
<comment type="caution">
    <text evidence="2">The sequence shown here is derived from an EMBL/GenBank/DDBJ whole genome shotgun (WGS) entry which is preliminary data.</text>
</comment>
<dbReference type="Pfam" id="PF00535">
    <property type="entry name" value="Glycos_transf_2"/>
    <property type="match status" value="1"/>
</dbReference>
<dbReference type="EMBL" id="JACSPO010000007">
    <property type="protein sequence ID" value="MBD8063100.1"/>
    <property type="molecule type" value="Genomic_DNA"/>
</dbReference>
<evidence type="ECO:0000313" key="2">
    <source>
        <dbReference type="EMBL" id="MBD8063100.1"/>
    </source>
</evidence>
<dbReference type="SUPFAM" id="SSF53448">
    <property type="entry name" value="Nucleotide-diphospho-sugar transferases"/>
    <property type="match status" value="1"/>
</dbReference>
<protein>
    <submittedName>
        <fullName evidence="2">Glycosyltransferase family 2 protein</fullName>
    </submittedName>
</protein>
<keyword evidence="3" id="KW-1185">Reference proteome</keyword>
<dbReference type="Gene3D" id="3.90.550.10">
    <property type="entry name" value="Spore Coat Polysaccharide Biosynthesis Protein SpsA, Chain A"/>
    <property type="match status" value="1"/>
</dbReference>
<sequence length="736" mass="78907">MSPQADVVGAYASAAAQTPQNLARALVRTKSRAGRDVLAALVGPVTAAQLEDIGRGYRQGRAPGAALAAPLVPTYARVVAVQTGDPADREAALGLLQWALDVHPGSLNERDRVLLAQLALKERDVALAQAALDAGPATTGAVGLLRADLANPWLRDGRDEAAWLEALNAGLFGPDVVQAGLLPDGDTPFDRLTTTSGHRIAHDKKITVVISCFNPDRHLLTAVRSVLEQTWQNLELFVVDDASPSPTPGVLEEVERMDARVTVIRKAVNGGTYRARNTALRRATGDFFTCLDSDDWAHPQRLELGVRPMLEDETLVATRSLGVRATEEMELSRVGYGGRFKAASSLMVRVFPVVNRVGFFDPVRKAADNEYALRVEAAFDGKVVDVPSHALTVLLADAGSLSASDYSSGWRHPARSEYLEAYSEWHRQVGWGDAARFLLPHGPRPFPAPRRWERHPQDGEAGRALDVVVLADWREDWLLPATLDRLRGYAADGRRVGIVHHESLVDLVADERPLARPVRELVQRGAVERVYLDDARHSALTVVADPRVLQFPPLLSPRLTSGRVVAVEQHSGGYSTADVTRHARELLGADPEWGGWPDSPLPAPVPEAPLASGTVDLGDAPEATGDLTVDSWLLREAADAERGARLSVVRRAGAPVSGPEARELSDAWVAGAAPWEGTAADWLDRSPGALAVAVRTSGALRVVVAAGVHAEATGDRTVTLVPDAAGTGPRLLALRG</sequence>
<dbReference type="InterPro" id="IPR029044">
    <property type="entry name" value="Nucleotide-diphossugar_trans"/>
</dbReference>
<reference evidence="2 3" key="1">
    <citation type="submission" date="2020-08" db="EMBL/GenBank/DDBJ databases">
        <title>A Genomic Blueprint of the Chicken Gut Microbiome.</title>
        <authorList>
            <person name="Gilroy R."/>
            <person name="Ravi A."/>
            <person name="Getino M."/>
            <person name="Pursley I."/>
            <person name="Horton D.L."/>
            <person name="Alikhan N.-F."/>
            <person name="Baker D."/>
            <person name="Gharbi K."/>
            <person name="Hall N."/>
            <person name="Watson M."/>
            <person name="Adriaenssens E.M."/>
            <person name="Foster-Nyarko E."/>
            <person name="Jarju S."/>
            <person name="Secka A."/>
            <person name="Antonio M."/>
            <person name="Oren A."/>
            <person name="Chaudhuri R."/>
            <person name="La Ragione R.M."/>
            <person name="Hildebrand F."/>
            <person name="Pallen M.J."/>
        </authorList>
    </citation>
    <scope>NUCLEOTIDE SEQUENCE [LARGE SCALE GENOMIC DNA]</scope>
    <source>
        <strain evidence="2 3">Sa1BUA1</strain>
    </source>
</reference>
<dbReference type="Proteomes" id="UP000661894">
    <property type="component" value="Unassembled WGS sequence"/>
</dbReference>
<evidence type="ECO:0000259" key="1">
    <source>
        <dbReference type="Pfam" id="PF00535"/>
    </source>
</evidence>
<proteinExistence type="predicted"/>
<evidence type="ECO:0000313" key="3">
    <source>
        <dbReference type="Proteomes" id="UP000661894"/>
    </source>
</evidence>
<name>A0ABR8Z419_9MICO</name>